<dbReference type="OMA" id="FKMGVQI"/>
<organism evidence="14 15">
    <name type="scientific">Coffea canephora</name>
    <name type="common">Robusta coffee</name>
    <dbReference type="NCBI Taxonomy" id="49390"/>
    <lineage>
        <taxon>Eukaryota</taxon>
        <taxon>Viridiplantae</taxon>
        <taxon>Streptophyta</taxon>
        <taxon>Embryophyta</taxon>
        <taxon>Tracheophyta</taxon>
        <taxon>Spermatophyta</taxon>
        <taxon>Magnoliopsida</taxon>
        <taxon>eudicotyledons</taxon>
        <taxon>Gunneridae</taxon>
        <taxon>Pentapetalae</taxon>
        <taxon>asterids</taxon>
        <taxon>lamiids</taxon>
        <taxon>Gentianales</taxon>
        <taxon>Rubiaceae</taxon>
        <taxon>Ixoroideae</taxon>
        <taxon>Gardenieae complex</taxon>
        <taxon>Bertiereae - Coffeeae clade</taxon>
        <taxon>Coffeeae</taxon>
        <taxon>Coffea</taxon>
    </lineage>
</organism>
<feature type="transmembrane region" description="Helical" evidence="10">
    <location>
        <begin position="75"/>
        <end position="92"/>
    </location>
</feature>
<evidence type="ECO:0000256" key="9">
    <source>
        <dbReference type="ARBA" id="ARBA00038341"/>
    </source>
</evidence>
<evidence type="ECO:0000259" key="13">
    <source>
        <dbReference type="Pfam" id="PF23259"/>
    </source>
</evidence>
<evidence type="ECO:0000256" key="1">
    <source>
        <dbReference type="ARBA" id="ARBA00004141"/>
    </source>
</evidence>
<evidence type="ECO:0000313" key="15">
    <source>
        <dbReference type="Proteomes" id="UP000295252"/>
    </source>
</evidence>
<evidence type="ECO:0000256" key="2">
    <source>
        <dbReference type="ARBA" id="ARBA00022448"/>
    </source>
</evidence>
<evidence type="ECO:0000259" key="11">
    <source>
        <dbReference type="Pfam" id="PF00999"/>
    </source>
</evidence>
<dbReference type="GO" id="GO:0006885">
    <property type="term" value="P:regulation of pH"/>
    <property type="evidence" value="ECO:0007669"/>
    <property type="project" value="TreeGrafter"/>
</dbReference>
<dbReference type="GO" id="GO:0015297">
    <property type="term" value="F:antiporter activity"/>
    <property type="evidence" value="ECO:0007669"/>
    <property type="project" value="InterPro"/>
</dbReference>
<dbReference type="PANTHER" id="PTHR32468:SF23">
    <property type="entry name" value="CATION_H(+) ANTIPORTER 14"/>
    <property type="match status" value="1"/>
</dbReference>
<keyword evidence="6 10" id="KW-1133">Transmembrane helix</keyword>
<dbReference type="PhylomeDB" id="A0A068UNT4"/>
<dbReference type="GO" id="GO:0016020">
    <property type="term" value="C:membrane"/>
    <property type="evidence" value="ECO:0007669"/>
    <property type="project" value="UniProtKB-SubCell"/>
</dbReference>
<keyword evidence="15" id="KW-1185">Reference proteome</keyword>
<dbReference type="Pfam" id="PF00999">
    <property type="entry name" value="Na_H_Exchanger"/>
    <property type="match status" value="1"/>
</dbReference>
<feature type="transmembrane region" description="Helical" evidence="10">
    <location>
        <begin position="112"/>
        <end position="128"/>
    </location>
</feature>
<feature type="domain" description="Cation/H(+) antiporter central" evidence="12">
    <location>
        <begin position="499"/>
        <end position="623"/>
    </location>
</feature>
<feature type="transmembrane region" description="Helical" evidence="10">
    <location>
        <begin position="140"/>
        <end position="163"/>
    </location>
</feature>
<dbReference type="Pfam" id="PF23259">
    <property type="entry name" value="CHX17_C"/>
    <property type="match status" value="1"/>
</dbReference>
<evidence type="ECO:0000256" key="4">
    <source>
        <dbReference type="ARBA" id="ARBA00022692"/>
    </source>
</evidence>
<dbReference type="InterPro" id="IPR050794">
    <property type="entry name" value="CPA2_transporter"/>
</dbReference>
<evidence type="ECO:0000256" key="3">
    <source>
        <dbReference type="ARBA" id="ARBA00022538"/>
    </source>
</evidence>
<dbReference type="InParanoid" id="A0A068UNT4"/>
<dbReference type="EMBL" id="HG739120">
    <property type="protein sequence ID" value="CDP09258.1"/>
    <property type="molecule type" value="Genomic_DNA"/>
</dbReference>
<dbReference type="InterPro" id="IPR006153">
    <property type="entry name" value="Cation/H_exchanger_TM"/>
</dbReference>
<feature type="transmembrane region" description="Helical" evidence="10">
    <location>
        <begin position="45"/>
        <end position="68"/>
    </location>
</feature>
<feature type="domain" description="Cation/H+ exchanger transmembrane" evidence="11">
    <location>
        <begin position="61"/>
        <end position="436"/>
    </location>
</feature>
<dbReference type="Pfam" id="PF23256">
    <property type="entry name" value="CHX17_2nd"/>
    <property type="match status" value="1"/>
</dbReference>
<dbReference type="Gramene" id="CDP09258">
    <property type="protein sequence ID" value="CDP09258"/>
    <property type="gene ID" value="GSCOC_T00028511001"/>
</dbReference>
<gene>
    <name evidence="14" type="ORF">GSCOC_T00028511001</name>
</gene>
<dbReference type="Proteomes" id="UP000295252">
    <property type="component" value="Chromosome I"/>
</dbReference>
<feature type="transmembrane region" description="Helical" evidence="10">
    <location>
        <begin position="358"/>
        <end position="383"/>
    </location>
</feature>
<evidence type="ECO:0000313" key="14">
    <source>
        <dbReference type="EMBL" id="CDP09258.1"/>
    </source>
</evidence>
<keyword evidence="3" id="KW-0633">Potassium transport</keyword>
<keyword evidence="8 10" id="KW-0472">Membrane</keyword>
<evidence type="ECO:0000256" key="5">
    <source>
        <dbReference type="ARBA" id="ARBA00022958"/>
    </source>
</evidence>
<proteinExistence type="inferred from homology"/>
<evidence type="ECO:0000259" key="12">
    <source>
        <dbReference type="Pfam" id="PF23256"/>
    </source>
</evidence>
<evidence type="ECO:0000256" key="8">
    <source>
        <dbReference type="ARBA" id="ARBA00023136"/>
    </source>
</evidence>
<feature type="transmembrane region" description="Helical" evidence="10">
    <location>
        <begin position="240"/>
        <end position="258"/>
    </location>
</feature>
<dbReference type="AlphaFoldDB" id="A0A068UNT4"/>
<accession>A0A068UNT4</accession>
<dbReference type="STRING" id="49390.A0A068UNT4"/>
<dbReference type="InterPro" id="IPR057291">
    <property type="entry name" value="CHX17_2nd"/>
</dbReference>
<name>A0A068UNT4_COFCA</name>
<evidence type="ECO:0000256" key="7">
    <source>
        <dbReference type="ARBA" id="ARBA00023065"/>
    </source>
</evidence>
<feature type="domain" description="Cation/H(+) antiporter C-terminal" evidence="13">
    <location>
        <begin position="639"/>
        <end position="784"/>
    </location>
</feature>
<sequence length="810" mass="88879">MAPRIVSSVSGSVPGSYRQELLVCQFTDMMNSKGLVWSGGNPFSFTLPVLLAQLSVAFLLSRTVYILLEPFKQSMLSAQLIAGIILGESFLGRSSLSKQLFPPGGRLPLETLADFALLFHLFLLGIRVDPSMVKKTGRDAVAIGLTGFVLPFTFGIIAAFVVPHMMEFDGSIQESILRIVTINSLSSFPVITSLLADLNILNSDVGRTATLACSVNECCNYTVYALLTVMSSIIRHKQWYAMYYVAWATSLFVLYRYIARPWMLHVARHMPDGQPLKEIQFLSIMITTLMCGFFTELIGVPAGIGAFIFGMAIPDGPPVGSYLVQKIDTICTGLLLPAKFAVTGLNTDFFSIAANNSALIYSAVIILGYLGKFTGVLLSALYFQTPLRDAVSLALVMCCKGIIEVAIYIILKEDQMIDQEAYGLLLISMIVTTGIARPLLSFLYDPSRRYSSYQTNSVLYSNPKNDLRMLVCVHSQDNVPTIISLLESSNPSRSMPISVFVLNLMELSGRAAAVLERNVYRGRLTSMRSRSEHIAKAFNYFAQKNEGVMSLQHFTSIAPYASMHMDICTIASDVMANILILPFHRVWEIDGTIGSNLPAIRTVNQNVIAKAPCSVGILVDRGHIAGNLSILPGNTLFRITVLFLGGADDREALAYGSRMVGHPQIGLTLVWLRLWDHRKGFEEAPVNNVESSIDSDMISHFRANTIGYESVTYKEEMAKDAVGTTRVLRSLEEACDLCIVGRQHAPDSPLTLGLTDWSECPELGDVGDMLATSDFQFSLLVVRQRPPAGTGFSKRHTLQPLASSHSVVTN</sequence>
<dbReference type="InterPro" id="IPR038770">
    <property type="entry name" value="Na+/solute_symporter_sf"/>
</dbReference>
<keyword evidence="7" id="KW-0406">Ion transport</keyword>
<evidence type="ECO:0000256" key="10">
    <source>
        <dbReference type="SAM" id="Phobius"/>
    </source>
</evidence>
<keyword evidence="2" id="KW-0813">Transport</keyword>
<dbReference type="GO" id="GO:0006813">
    <property type="term" value="P:potassium ion transport"/>
    <property type="evidence" value="ECO:0007669"/>
    <property type="project" value="UniProtKB-KW"/>
</dbReference>
<keyword evidence="4 10" id="KW-0812">Transmembrane</keyword>
<dbReference type="GO" id="GO:1902600">
    <property type="term" value="P:proton transmembrane transport"/>
    <property type="evidence" value="ECO:0007669"/>
    <property type="project" value="InterPro"/>
</dbReference>
<dbReference type="Gene3D" id="1.20.1530.20">
    <property type="match status" value="1"/>
</dbReference>
<protein>
    <submittedName>
        <fullName evidence="14">Uncharacterized protein</fullName>
    </submittedName>
</protein>
<dbReference type="OrthoDB" id="2687058at2759"/>
<keyword evidence="5" id="KW-0630">Potassium</keyword>
<evidence type="ECO:0000256" key="6">
    <source>
        <dbReference type="ARBA" id="ARBA00022989"/>
    </source>
</evidence>
<comment type="similarity">
    <text evidence="9">Belongs to the monovalent cation:proton antiporter 2 (CPA2) transporter (TC 2.A.37) family. CHX (TC 2.A.37.4) subfamily.</text>
</comment>
<feature type="transmembrane region" description="Helical" evidence="10">
    <location>
        <begin position="279"/>
        <end position="312"/>
    </location>
</feature>
<reference evidence="15" key="1">
    <citation type="journal article" date="2014" name="Science">
        <title>The coffee genome provides insight into the convergent evolution of caffeine biosynthesis.</title>
        <authorList>
            <person name="Denoeud F."/>
            <person name="Carretero-Paulet L."/>
            <person name="Dereeper A."/>
            <person name="Droc G."/>
            <person name="Guyot R."/>
            <person name="Pietrella M."/>
            <person name="Zheng C."/>
            <person name="Alberti A."/>
            <person name="Anthony F."/>
            <person name="Aprea G."/>
            <person name="Aury J.M."/>
            <person name="Bento P."/>
            <person name="Bernard M."/>
            <person name="Bocs S."/>
            <person name="Campa C."/>
            <person name="Cenci A."/>
            <person name="Combes M.C."/>
            <person name="Crouzillat D."/>
            <person name="Da Silva C."/>
            <person name="Daddiego L."/>
            <person name="De Bellis F."/>
            <person name="Dussert S."/>
            <person name="Garsmeur O."/>
            <person name="Gayraud T."/>
            <person name="Guignon V."/>
            <person name="Jahn K."/>
            <person name="Jamilloux V."/>
            <person name="Joet T."/>
            <person name="Labadie K."/>
            <person name="Lan T."/>
            <person name="Leclercq J."/>
            <person name="Lepelley M."/>
            <person name="Leroy T."/>
            <person name="Li L.T."/>
            <person name="Librado P."/>
            <person name="Lopez L."/>
            <person name="Munoz A."/>
            <person name="Noel B."/>
            <person name="Pallavicini A."/>
            <person name="Perrotta G."/>
            <person name="Poncet V."/>
            <person name="Pot D."/>
            <person name="Priyono X."/>
            <person name="Rigoreau M."/>
            <person name="Rouard M."/>
            <person name="Rozas J."/>
            <person name="Tranchant-Dubreuil C."/>
            <person name="VanBuren R."/>
            <person name="Zhang Q."/>
            <person name="Andrade A.C."/>
            <person name="Argout X."/>
            <person name="Bertrand B."/>
            <person name="de Kochko A."/>
            <person name="Graziosi G."/>
            <person name="Henry R.J."/>
            <person name="Jayarama X."/>
            <person name="Ming R."/>
            <person name="Nagai C."/>
            <person name="Rounsley S."/>
            <person name="Sankoff D."/>
            <person name="Giuliano G."/>
            <person name="Albert V.A."/>
            <person name="Wincker P."/>
            <person name="Lashermes P."/>
        </authorList>
    </citation>
    <scope>NUCLEOTIDE SEQUENCE [LARGE SCALE GENOMIC DNA]</scope>
    <source>
        <strain evidence="15">cv. DH200-94</strain>
    </source>
</reference>
<dbReference type="PANTHER" id="PTHR32468">
    <property type="entry name" value="CATION/H + ANTIPORTER"/>
    <property type="match status" value="1"/>
</dbReference>
<dbReference type="InterPro" id="IPR057290">
    <property type="entry name" value="CHX17_C"/>
</dbReference>
<feature type="transmembrane region" description="Helical" evidence="10">
    <location>
        <begin position="423"/>
        <end position="444"/>
    </location>
</feature>
<dbReference type="GO" id="GO:0012505">
    <property type="term" value="C:endomembrane system"/>
    <property type="evidence" value="ECO:0007669"/>
    <property type="project" value="TreeGrafter"/>
</dbReference>
<comment type="subcellular location">
    <subcellularLocation>
        <location evidence="1">Membrane</location>
        <topology evidence="1">Multi-pass membrane protein</topology>
    </subcellularLocation>
</comment>
<feature type="transmembrane region" description="Helical" evidence="10">
    <location>
        <begin position="390"/>
        <end position="411"/>
    </location>
</feature>
<dbReference type="FunCoup" id="A0A068UNT4">
    <property type="interactions" value="3"/>
</dbReference>